<protein>
    <submittedName>
        <fullName evidence="1">Uncharacterized protein</fullName>
    </submittedName>
</protein>
<dbReference type="EMBL" id="JACHGT010000014">
    <property type="protein sequence ID" value="MBB6037906.1"/>
    <property type="molecule type" value="Genomic_DNA"/>
</dbReference>
<sequence length="300" mass="33343">MARRNRLLTGGPFADALRAAVGVRGLGIERLCVRLADAGTPVSAATLSYWQSGRSRPERRSSMAALAALETILEVPAGSLSALLGPPRRRTSVLGSRPFGAFWPEPDRVSDLVGAVDVRWDDRLSRISQHDRVAVGAERGERSVRSRQVLRAEADGPDRWVAVVHIDDHSLPLPRIEPVRYCRLGRVVGRRAEGLIAAELLFERPLRRGETVIFEHEVVGAAPYPLATNYERKFRRPVREFTLEVCFDPATLPPRLWRFAQEADLPEQVEEVPMGSGGSAHAVTLNFGPGRYGFRWDWTV</sequence>
<evidence type="ECO:0000313" key="1">
    <source>
        <dbReference type="EMBL" id="MBB6037906.1"/>
    </source>
</evidence>
<reference evidence="1 2" key="1">
    <citation type="submission" date="2020-08" db="EMBL/GenBank/DDBJ databases">
        <title>Genomic Encyclopedia of Type Strains, Phase IV (KMG-IV): sequencing the most valuable type-strain genomes for metagenomic binning, comparative biology and taxonomic classification.</title>
        <authorList>
            <person name="Goeker M."/>
        </authorList>
    </citation>
    <scope>NUCLEOTIDE SEQUENCE [LARGE SCALE GENOMIC DNA]</scope>
    <source>
        <strain evidence="1 2">YIM 65646</strain>
    </source>
</reference>
<dbReference type="Proteomes" id="UP000548476">
    <property type="component" value="Unassembled WGS sequence"/>
</dbReference>
<dbReference type="AlphaFoldDB" id="A0A841FP80"/>
<comment type="caution">
    <text evidence="1">The sequence shown here is derived from an EMBL/GenBank/DDBJ whole genome shotgun (WGS) entry which is preliminary data.</text>
</comment>
<proteinExistence type="predicted"/>
<gene>
    <name evidence="1" type="ORF">HNR73_005786</name>
</gene>
<dbReference type="RefSeq" id="WP_203686604.1">
    <property type="nucleotide sequence ID" value="NZ_BONT01000066.1"/>
</dbReference>
<keyword evidence="2" id="KW-1185">Reference proteome</keyword>
<accession>A0A841FP80</accession>
<organism evidence="1 2">
    <name type="scientific">Phytomonospora endophytica</name>
    <dbReference type="NCBI Taxonomy" id="714109"/>
    <lineage>
        <taxon>Bacteria</taxon>
        <taxon>Bacillati</taxon>
        <taxon>Actinomycetota</taxon>
        <taxon>Actinomycetes</taxon>
        <taxon>Micromonosporales</taxon>
        <taxon>Micromonosporaceae</taxon>
        <taxon>Phytomonospora</taxon>
    </lineage>
</organism>
<name>A0A841FP80_9ACTN</name>
<evidence type="ECO:0000313" key="2">
    <source>
        <dbReference type="Proteomes" id="UP000548476"/>
    </source>
</evidence>